<reference evidence="13" key="1">
    <citation type="submission" date="2016-10" db="EMBL/GenBank/DDBJ databases">
        <authorList>
            <person name="Varghese N."/>
            <person name="Submissions S."/>
        </authorList>
    </citation>
    <scope>NUCLEOTIDE SEQUENCE [LARGE SCALE GENOMIC DNA]</scope>
    <source>
        <strain evidence="13">CGMCC 1.6775</strain>
    </source>
</reference>
<dbReference type="GO" id="GO:0005886">
    <property type="term" value="C:plasma membrane"/>
    <property type="evidence" value="ECO:0007669"/>
    <property type="project" value="UniProtKB-SubCell"/>
</dbReference>
<keyword evidence="9 11" id="KW-0472">Membrane</keyword>
<keyword evidence="5" id="KW-1003">Cell membrane</keyword>
<sequence>MSDTETKSFFRLGKLLLLFLLGALVYVVALVILVPAGWVWQQASAHVNLPPQVQVRQVSGKLWDGAAGVVVAGYPLRVDWALGWPSLGGMTLPVAITLDTAQSSLQGDLTMGWPLSAALDASGHIGVAEFRELIRKNRGAMIEGDVTIERLQLAWEDNRVTRADGLARWPGGRVTWPMGDQTGSADFPPMQANLDTVQGGVELKIAEQGGSGPAAQANLLWNGMMEIQVYKRMVDLADQPWSDSASPDDVVFRVRQPLIRGGL</sequence>
<organism evidence="12 13">
    <name type="scientific">Marinobacter pelagius</name>
    <dbReference type="NCBI Taxonomy" id="379482"/>
    <lineage>
        <taxon>Bacteria</taxon>
        <taxon>Pseudomonadati</taxon>
        <taxon>Pseudomonadota</taxon>
        <taxon>Gammaproteobacteria</taxon>
        <taxon>Pseudomonadales</taxon>
        <taxon>Marinobacteraceae</taxon>
        <taxon>Marinobacter</taxon>
    </lineage>
</organism>
<evidence type="ECO:0000256" key="2">
    <source>
        <dbReference type="ARBA" id="ARBA00007208"/>
    </source>
</evidence>
<evidence type="ECO:0000256" key="8">
    <source>
        <dbReference type="ARBA" id="ARBA00022927"/>
    </source>
</evidence>
<dbReference type="Pfam" id="PF01203">
    <property type="entry name" value="T2SSN"/>
    <property type="match status" value="1"/>
</dbReference>
<evidence type="ECO:0000313" key="13">
    <source>
        <dbReference type="Proteomes" id="UP000199339"/>
    </source>
</evidence>
<evidence type="ECO:0000256" key="10">
    <source>
        <dbReference type="ARBA" id="ARBA00030772"/>
    </source>
</evidence>
<accession>A0A1I4TXF3</accession>
<evidence type="ECO:0000313" key="12">
    <source>
        <dbReference type="EMBL" id="SFM81235.1"/>
    </source>
</evidence>
<dbReference type="RefSeq" id="WP_092000518.1">
    <property type="nucleotide sequence ID" value="NZ_FOUR01000002.1"/>
</dbReference>
<name>A0A1I4TXF3_9GAMM</name>
<dbReference type="GO" id="GO:0015627">
    <property type="term" value="C:type II protein secretion system complex"/>
    <property type="evidence" value="ECO:0007669"/>
    <property type="project" value="InterPro"/>
</dbReference>
<keyword evidence="4" id="KW-0813">Transport</keyword>
<evidence type="ECO:0000256" key="11">
    <source>
        <dbReference type="SAM" id="Phobius"/>
    </source>
</evidence>
<dbReference type="InterPro" id="IPR022792">
    <property type="entry name" value="T2SS_protein-GspN"/>
</dbReference>
<evidence type="ECO:0000256" key="9">
    <source>
        <dbReference type="ARBA" id="ARBA00023136"/>
    </source>
</evidence>
<evidence type="ECO:0000256" key="3">
    <source>
        <dbReference type="ARBA" id="ARBA00021563"/>
    </source>
</evidence>
<proteinExistence type="inferred from homology"/>
<dbReference type="Proteomes" id="UP000199339">
    <property type="component" value="Unassembled WGS sequence"/>
</dbReference>
<evidence type="ECO:0000256" key="4">
    <source>
        <dbReference type="ARBA" id="ARBA00022448"/>
    </source>
</evidence>
<evidence type="ECO:0000256" key="6">
    <source>
        <dbReference type="ARBA" id="ARBA00022519"/>
    </source>
</evidence>
<gene>
    <name evidence="12" type="ORF">SAMN04487961_1336</name>
</gene>
<keyword evidence="13" id="KW-1185">Reference proteome</keyword>
<keyword evidence="6" id="KW-0997">Cell inner membrane</keyword>
<keyword evidence="7 11" id="KW-0812">Transmembrane</keyword>
<comment type="subcellular location">
    <subcellularLocation>
        <location evidence="1">Cell inner membrane</location>
    </subcellularLocation>
</comment>
<dbReference type="AlphaFoldDB" id="A0A1I4TXF3"/>
<evidence type="ECO:0000256" key="7">
    <source>
        <dbReference type="ARBA" id="ARBA00022692"/>
    </source>
</evidence>
<evidence type="ECO:0000256" key="5">
    <source>
        <dbReference type="ARBA" id="ARBA00022475"/>
    </source>
</evidence>
<dbReference type="GO" id="GO:0015628">
    <property type="term" value="P:protein secretion by the type II secretion system"/>
    <property type="evidence" value="ECO:0007669"/>
    <property type="project" value="InterPro"/>
</dbReference>
<keyword evidence="11" id="KW-1133">Transmembrane helix</keyword>
<feature type="transmembrane region" description="Helical" evidence="11">
    <location>
        <begin position="15"/>
        <end position="40"/>
    </location>
</feature>
<keyword evidence="8" id="KW-0653">Protein transport</keyword>
<comment type="similarity">
    <text evidence="2">Belongs to the GSP N family.</text>
</comment>
<evidence type="ECO:0000256" key="1">
    <source>
        <dbReference type="ARBA" id="ARBA00004533"/>
    </source>
</evidence>
<dbReference type="OrthoDB" id="6359046at2"/>
<dbReference type="EMBL" id="FOUR01000002">
    <property type="protein sequence ID" value="SFM81235.1"/>
    <property type="molecule type" value="Genomic_DNA"/>
</dbReference>
<protein>
    <recommendedName>
        <fullName evidence="3">Type II secretion system protein N</fullName>
    </recommendedName>
    <alternativeName>
        <fullName evidence="10">General secretion pathway protein N</fullName>
    </alternativeName>
</protein>